<dbReference type="AlphaFoldDB" id="A0A1D9P5P6"/>
<gene>
    <name evidence="1" type="ORF">bhn_II098</name>
</gene>
<dbReference type="RefSeq" id="WP_071177658.1">
    <property type="nucleotide sequence ID" value="NZ_CP017832.1"/>
</dbReference>
<accession>A0A1D9P5P6</accession>
<keyword evidence="1" id="KW-0614">Plasmid</keyword>
<geneLocation type="plasmid" evidence="2">
    <name>pnp144</name>
</geneLocation>
<proteinExistence type="predicted"/>
<keyword evidence="2" id="KW-1185">Reference proteome</keyword>
<name>A0A1D9P5P6_9FIRM</name>
<dbReference type="EMBL" id="CP017832">
    <property type="protein sequence ID" value="AOZ97897.1"/>
    <property type="molecule type" value="Genomic_DNA"/>
</dbReference>
<dbReference type="OrthoDB" id="1071302at2"/>
<reference evidence="2" key="1">
    <citation type="submission" date="2016-10" db="EMBL/GenBank/DDBJ databases">
        <title>The complete genome sequence of the rumen bacterium Butyrivibrio hungatei MB2003.</title>
        <authorList>
            <person name="Palevich N."/>
            <person name="Kelly W.J."/>
            <person name="Leahy S.C."/>
            <person name="Altermann E."/>
            <person name="Rakonjac J."/>
            <person name="Attwood G.T."/>
        </authorList>
    </citation>
    <scope>NUCLEOTIDE SEQUENCE [LARGE SCALE GENOMIC DNA]</scope>
    <source>
        <strain evidence="2">MB2003</strain>
        <plasmid evidence="2">Plasmid pnp144</plasmid>
    </source>
</reference>
<organism evidence="1 2">
    <name type="scientific">Butyrivibrio hungatei</name>
    <dbReference type="NCBI Taxonomy" id="185008"/>
    <lineage>
        <taxon>Bacteria</taxon>
        <taxon>Bacillati</taxon>
        <taxon>Bacillota</taxon>
        <taxon>Clostridia</taxon>
        <taxon>Lachnospirales</taxon>
        <taxon>Lachnospiraceae</taxon>
        <taxon>Butyrivibrio</taxon>
    </lineage>
</organism>
<evidence type="ECO:0000313" key="2">
    <source>
        <dbReference type="Proteomes" id="UP000179284"/>
    </source>
</evidence>
<dbReference type="KEGG" id="bhu:bhn_II098"/>
<protein>
    <submittedName>
        <fullName evidence="1">Uncharacterized protein</fullName>
    </submittedName>
</protein>
<evidence type="ECO:0000313" key="1">
    <source>
        <dbReference type="EMBL" id="AOZ97897.1"/>
    </source>
</evidence>
<sequence>MQKVQYIKLPGETVTTTFWQDFSIADKFGINAIKDTYENAFNSWKHDYRYITNLAIVMNYKAFDYSELNEDIAEVYVDLYHKTNSFALNNFKGDELKYYLEITD</sequence>
<dbReference type="Proteomes" id="UP000179284">
    <property type="component" value="Plasmid pNP144"/>
</dbReference>